<reference evidence="2 3" key="1">
    <citation type="submission" date="2020-08" db="EMBL/GenBank/DDBJ databases">
        <title>Genomic Encyclopedia of Type Strains, Phase IV (KMG-IV): sequencing the most valuable type-strain genomes for metagenomic binning, comparative biology and taxonomic classification.</title>
        <authorList>
            <person name="Goeker M."/>
        </authorList>
    </citation>
    <scope>NUCLEOTIDE SEQUENCE [LARGE SCALE GENOMIC DNA]</scope>
    <source>
        <strain evidence="2 3">DSM 23562</strain>
    </source>
</reference>
<gene>
    <name evidence="2" type="ORF">HNQ39_003305</name>
</gene>
<sequence>MTTALRLPSSLLVLVALMPLSAHAHPRDELAQTSYLGVTPREVTVELVFTPGEQLTEAFQKRSQDPTFASEAAAALRLWVDGTLVPLRLQSTTLPLRLSAALPTLAPGPHQLRYENRYAPLKSAYLAAALAGTGGITIGPQTRDARQQQLGFTFTLPAQVPPPSHLPWVVGGLLALSSLYALGRGRRYRP</sequence>
<accession>A0A7W9W7W1</accession>
<organism evidence="2 3">
    <name type="scientific">Armatimonas rosea</name>
    <dbReference type="NCBI Taxonomy" id="685828"/>
    <lineage>
        <taxon>Bacteria</taxon>
        <taxon>Bacillati</taxon>
        <taxon>Armatimonadota</taxon>
        <taxon>Armatimonadia</taxon>
        <taxon>Armatimonadales</taxon>
        <taxon>Armatimonadaceae</taxon>
        <taxon>Armatimonas</taxon>
    </lineage>
</organism>
<evidence type="ECO:0000313" key="3">
    <source>
        <dbReference type="Proteomes" id="UP000520814"/>
    </source>
</evidence>
<dbReference type="EMBL" id="JACHGW010000003">
    <property type="protein sequence ID" value="MBB6051495.1"/>
    <property type="molecule type" value="Genomic_DNA"/>
</dbReference>
<evidence type="ECO:0000256" key="1">
    <source>
        <dbReference type="SAM" id="SignalP"/>
    </source>
</evidence>
<dbReference type="RefSeq" id="WP_184198562.1">
    <property type="nucleotide sequence ID" value="NZ_JACHGW010000003.1"/>
</dbReference>
<feature type="chain" id="PRO_5030993429" description="CopC domain-containing protein" evidence="1">
    <location>
        <begin position="25"/>
        <end position="190"/>
    </location>
</feature>
<evidence type="ECO:0008006" key="4">
    <source>
        <dbReference type="Google" id="ProtNLM"/>
    </source>
</evidence>
<keyword evidence="1" id="KW-0732">Signal</keyword>
<feature type="signal peptide" evidence="1">
    <location>
        <begin position="1"/>
        <end position="24"/>
    </location>
</feature>
<dbReference type="Proteomes" id="UP000520814">
    <property type="component" value="Unassembled WGS sequence"/>
</dbReference>
<name>A0A7W9W7W1_ARMRO</name>
<keyword evidence="3" id="KW-1185">Reference proteome</keyword>
<proteinExistence type="predicted"/>
<evidence type="ECO:0000313" key="2">
    <source>
        <dbReference type="EMBL" id="MBB6051495.1"/>
    </source>
</evidence>
<comment type="caution">
    <text evidence="2">The sequence shown here is derived from an EMBL/GenBank/DDBJ whole genome shotgun (WGS) entry which is preliminary data.</text>
</comment>
<dbReference type="AlphaFoldDB" id="A0A7W9W7W1"/>
<protein>
    <recommendedName>
        <fullName evidence="4">CopC domain-containing protein</fullName>
    </recommendedName>
</protein>